<dbReference type="GeneID" id="80801610"/>
<dbReference type="PANTHER" id="PTHR11014">
    <property type="entry name" value="PEPTIDASE M20 FAMILY MEMBER"/>
    <property type="match status" value="1"/>
</dbReference>
<dbReference type="Proteomes" id="UP000220246">
    <property type="component" value="Unassembled WGS sequence"/>
</dbReference>
<dbReference type="Pfam" id="PF07687">
    <property type="entry name" value="M20_dimer"/>
    <property type="match status" value="1"/>
</dbReference>
<dbReference type="Gene3D" id="3.40.630.10">
    <property type="entry name" value="Zn peptidases"/>
    <property type="match status" value="1"/>
</dbReference>
<dbReference type="OrthoDB" id="8875216at2"/>
<dbReference type="GO" id="GO:0050118">
    <property type="term" value="F:N-acetyldiaminopimelate deacetylase activity"/>
    <property type="evidence" value="ECO:0007669"/>
    <property type="project" value="UniProtKB-ARBA"/>
</dbReference>
<keyword evidence="6" id="KW-1185">Reference proteome</keyword>
<keyword evidence="2" id="KW-0479">Metal-binding</keyword>
<dbReference type="EMBL" id="PDEA01000001">
    <property type="protein sequence ID" value="PEH89460.1"/>
    <property type="molecule type" value="Genomic_DNA"/>
</dbReference>
<feature type="binding site" evidence="2">
    <location>
        <position position="442"/>
    </location>
    <ligand>
        <name>Mn(2+)</name>
        <dbReference type="ChEBI" id="CHEBI:29035"/>
        <label>2</label>
    </ligand>
</feature>
<reference evidence="6" key="1">
    <citation type="submission" date="2017-09" db="EMBL/GenBank/DDBJ databases">
        <title>FDA dAtabase for Regulatory Grade micrObial Sequences (FDA-ARGOS): Supporting development and validation of Infectious Disease Dx tests.</title>
        <authorList>
            <person name="Minogue T."/>
            <person name="Wolcott M."/>
            <person name="Wasieloski L."/>
            <person name="Aguilar W."/>
            <person name="Moore D."/>
            <person name="Tallon L."/>
            <person name="Sadzewicz L."/>
            <person name="Ott S."/>
            <person name="Zhao X."/>
            <person name="Nagaraj S."/>
            <person name="Vavikolanu K."/>
            <person name="Aluvathingal J."/>
            <person name="Nadendla S."/>
            <person name="Sichtig H."/>
        </authorList>
    </citation>
    <scope>NUCLEOTIDE SEQUENCE [LARGE SCALE GENOMIC DNA]</scope>
    <source>
        <strain evidence="6">FDAARGOS_394</strain>
    </source>
</reference>
<dbReference type="Gene3D" id="3.30.70.360">
    <property type="match status" value="1"/>
</dbReference>
<evidence type="ECO:0000259" key="4">
    <source>
        <dbReference type="Pfam" id="PF07687"/>
    </source>
</evidence>
<feature type="binding site" evidence="2">
    <location>
        <position position="204"/>
    </location>
    <ligand>
        <name>Mn(2+)</name>
        <dbReference type="ChEBI" id="CHEBI:29035"/>
        <label>2</label>
    </ligand>
</feature>
<dbReference type="InterPro" id="IPR017439">
    <property type="entry name" value="Amidohydrolase"/>
</dbReference>
<feature type="binding site" evidence="2">
    <location>
        <position position="168"/>
    </location>
    <ligand>
        <name>Mn(2+)</name>
        <dbReference type="ChEBI" id="CHEBI:29035"/>
        <label>2</label>
    </ligand>
</feature>
<keyword evidence="3" id="KW-0732">Signal</keyword>
<name>A0A2A7UVY3_COMTR</name>
<comment type="cofactor">
    <cofactor evidence="2">
        <name>Mn(2+)</name>
        <dbReference type="ChEBI" id="CHEBI:29035"/>
    </cofactor>
    <text evidence="2">The Mn(2+) ion enhances activity.</text>
</comment>
<feature type="signal peptide" evidence="3">
    <location>
        <begin position="1"/>
        <end position="35"/>
    </location>
</feature>
<dbReference type="InterPro" id="IPR011650">
    <property type="entry name" value="Peptidase_M20_dimer"/>
</dbReference>
<protein>
    <submittedName>
        <fullName evidence="5">Amidohydrolase</fullName>
    </submittedName>
</protein>
<dbReference type="GO" id="GO:0046872">
    <property type="term" value="F:metal ion binding"/>
    <property type="evidence" value="ECO:0007669"/>
    <property type="project" value="UniProtKB-KW"/>
</dbReference>
<feature type="chain" id="PRO_5012450689" evidence="3">
    <location>
        <begin position="36"/>
        <end position="472"/>
    </location>
</feature>
<dbReference type="SUPFAM" id="SSF55031">
    <property type="entry name" value="Bacterial exopeptidase dimerisation domain"/>
    <property type="match status" value="1"/>
</dbReference>
<proteinExistence type="predicted"/>
<comment type="caution">
    <text evidence="5">The sequence shown here is derived from an EMBL/GenBank/DDBJ whole genome shotgun (WGS) entry which is preliminary data.</text>
</comment>
<dbReference type="InterPro" id="IPR036264">
    <property type="entry name" value="Bact_exopeptidase_dim_dom"/>
</dbReference>
<dbReference type="PIRSF" id="PIRSF005962">
    <property type="entry name" value="Pept_M20D_amidohydro"/>
    <property type="match status" value="1"/>
</dbReference>
<accession>A0A2A7UVY3</accession>
<organism evidence="5 6">
    <name type="scientific">Comamonas terrigena</name>
    <dbReference type="NCBI Taxonomy" id="32013"/>
    <lineage>
        <taxon>Bacteria</taxon>
        <taxon>Pseudomonadati</taxon>
        <taxon>Pseudomonadota</taxon>
        <taxon>Betaproteobacteria</taxon>
        <taxon>Burkholderiales</taxon>
        <taxon>Comamonadaceae</taxon>
        <taxon>Comamonas</taxon>
    </lineage>
</organism>
<evidence type="ECO:0000256" key="3">
    <source>
        <dbReference type="SAM" id="SignalP"/>
    </source>
</evidence>
<feature type="domain" description="Peptidase M20 dimerisation" evidence="4">
    <location>
        <begin position="263"/>
        <end position="358"/>
    </location>
</feature>
<dbReference type="GO" id="GO:0019877">
    <property type="term" value="P:diaminopimelate biosynthetic process"/>
    <property type="evidence" value="ECO:0007669"/>
    <property type="project" value="UniProtKB-ARBA"/>
</dbReference>
<dbReference type="SUPFAM" id="SSF53187">
    <property type="entry name" value="Zn-dependent exopeptidases"/>
    <property type="match status" value="1"/>
</dbReference>
<evidence type="ECO:0000256" key="2">
    <source>
        <dbReference type="PIRSR" id="PIRSR005962-1"/>
    </source>
</evidence>
<gene>
    <name evidence="5" type="ORF">CRM82_13380</name>
</gene>
<dbReference type="FunFam" id="3.30.70.360:FF:000001">
    <property type="entry name" value="N-acetyldiaminopimelate deacetylase"/>
    <property type="match status" value="1"/>
</dbReference>
<dbReference type="NCBIfam" id="TIGR01891">
    <property type="entry name" value="amidohydrolases"/>
    <property type="match status" value="1"/>
</dbReference>
<dbReference type="Pfam" id="PF01546">
    <property type="entry name" value="Peptidase_M20"/>
    <property type="match status" value="1"/>
</dbReference>
<dbReference type="PANTHER" id="PTHR11014:SF63">
    <property type="entry name" value="METALLOPEPTIDASE, PUTATIVE (AFU_ORTHOLOGUE AFUA_6G09600)-RELATED"/>
    <property type="match status" value="1"/>
</dbReference>
<feature type="binding site" evidence="2">
    <location>
        <position position="170"/>
    </location>
    <ligand>
        <name>Mn(2+)</name>
        <dbReference type="ChEBI" id="CHEBI:29035"/>
        <label>2</label>
    </ligand>
</feature>
<sequence>MTASLSTAWPRTAVASATSVLLAACLWTAAPLAQAQNAAAVAPTAIAPATSHPAAQALQAQIDTRAKTIEQQLIAWRRDIHQHPEMGNLETRTAALVAAHLRKLGMEVKTGVAVTGVVGLLKGGKPGPVVALRADMDALPVKEQVDVPFASKAKGVFLGKDVDVMHACGHDAHVAILMATAEVLAGMKEQLPGSVKFIFQPAEETPATFEPDGQKIWGAKQMIKEGVMQNPKVDAVFGLHVSSSYPAGWIAWRPGPAMAAADQFWIDVQGKQTHGARPWQGIDPIVTGSQIVMGLQTIISRQSNIALEPAVITVGTFHGGNRMNIVPDAVSMTGTVRTYDEGMKKDIHQRISTTATNIAESAGTTAKVKVVELYNAVVNPPDLTAQMAPTLQRVAGSGNYGVMPKASASEDFSFYQQEAPGLFFNLGVTPKGTEPAKAAPNHSPHFYVDESGLIYGVRALASLTVDYMLQKQ</sequence>
<evidence type="ECO:0000256" key="1">
    <source>
        <dbReference type="ARBA" id="ARBA00022801"/>
    </source>
</evidence>
<dbReference type="AlphaFoldDB" id="A0A2A7UVY3"/>
<feature type="binding site" evidence="2">
    <location>
        <position position="240"/>
    </location>
    <ligand>
        <name>Mn(2+)</name>
        <dbReference type="ChEBI" id="CHEBI:29035"/>
        <label>2</label>
    </ligand>
</feature>
<keyword evidence="1 5" id="KW-0378">Hydrolase</keyword>
<keyword evidence="2" id="KW-0464">Manganese</keyword>
<dbReference type="InterPro" id="IPR002933">
    <property type="entry name" value="Peptidase_M20"/>
</dbReference>
<dbReference type="RefSeq" id="WP_066531918.1">
    <property type="nucleotide sequence ID" value="NZ_PDEA01000001.1"/>
</dbReference>
<evidence type="ECO:0000313" key="5">
    <source>
        <dbReference type="EMBL" id="PEH89460.1"/>
    </source>
</evidence>
<dbReference type="STRING" id="1219032.GCA_001515545_00029"/>
<evidence type="ECO:0000313" key="6">
    <source>
        <dbReference type="Proteomes" id="UP000220246"/>
    </source>
</evidence>